<protein>
    <submittedName>
        <fullName evidence="17">Cation:proton antiporter</fullName>
    </submittedName>
    <submittedName>
        <fullName evidence="16">Monovalent cation/H+ antiporter subunit A</fullName>
    </submittedName>
</protein>
<evidence type="ECO:0000313" key="18">
    <source>
        <dbReference type="Proteomes" id="UP000053300"/>
    </source>
</evidence>
<dbReference type="OrthoDB" id="9811798at2"/>
<dbReference type="PANTHER" id="PTHR43373">
    <property type="entry name" value="NA(+)/H(+) ANTIPORTER SUBUNIT"/>
    <property type="match status" value="1"/>
</dbReference>
<feature type="domain" description="MrpA C-terminal/MbhE" evidence="15">
    <location>
        <begin position="700"/>
        <end position="796"/>
    </location>
</feature>
<feature type="transmembrane region" description="Helical" evidence="10">
    <location>
        <begin position="77"/>
        <end position="97"/>
    </location>
</feature>
<dbReference type="Pfam" id="PF00662">
    <property type="entry name" value="Proton_antipo_N"/>
    <property type="match status" value="1"/>
</dbReference>
<keyword evidence="3" id="KW-0050">Antiport</keyword>
<dbReference type="Pfam" id="PF00361">
    <property type="entry name" value="Proton_antipo_M"/>
    <property type="match status" value="1"/>
</dbReference>
<evidence type="ECO:0000259" key="11">
    <source>
        <dbReference type="Pfam" id="PF00361"/>
    </source>
</evidence>
<feature type="transmembrane region" description="Helical" evidence="10">
    <location>
        <begin position="604"/>
        <end position="625"/>
    </location>
</feature>
<keyword evidence="7" id="KW-0406">Ion transport</keyword>
<evidence type="ECO:0000259" key="12">
    <source>
        <dbReference type="Pfam" id="PF00662"/>
    </source>
</evidence>
<dbReference type="EMBL" id="CP020121">
    <property type="protein sequence ID" value="AQZ98846.1"/>
    <property type="molecule type" value="Genomic_DNA"/>
</dbReference>
<dbReference type="InterPro" id="IPR050616">
    <property type="entry name" value="CPA3_Na-H_Antiporter_A"/>
</dbReference>
<evidence type="ECO:0000256" key="10">
    <source>
        <dbReference type="SAM" id="Phobius"/>
    </source>
</evidence>
<dbReference type="PANTHER" id="PTHR43373:SF1">
    <property type="entry name" value="NA(+)_H(+) ANTIPORTER SUBUNIT A"/>
    <property type="match status" value="1"/>
</dbReference>
<dbReference type="NCBIfam" id="NF009288">
    <property type="entry name" value="PRK12648.1"/>
    <property type="match status" value="1"/>
</dbReference>
<keyword evidence="2" id="KW-0813">Transport</keyword>
<feature type="transmembrane region" description="Helical" evidence="10">
    <location>
        <begin position="761"/>
        <end position="779"/>
    </location>
</feature>
<dbReference type="PRINTS" id="PR01434">
    <property type="entry name" value="NADHDHGNASE5"/>
</dbReference>
<proteinExistence type="predicted"/>
<dbReference type="GO" id="GO:0015297">
    <property type="term" value="F:antiporter activity"/>
    <property type="evidence" value="ECO:0007669"/>
    <property type="project" value="UniProtKB-KW"/>
</dbReference>
<feature type="domain" description="NADH-Ubiquinone oxidoreductase (complex I) chain 5 N-terminal" evidence="12">
    <location>
        <begin position="66"/>
        <end position="110"/>
    </location>
</feature>
<feature type="transmembrane region" description="Helical" evidence="10">
    <location>
        <begin position="849"/>
        <end position="869"/>
    </location>
</feature>
<keyword evidence="6 10" id="KW-1133">Transmembrane helix</keyword>
<feature type="transmembrane region" description="Helical" evidence="10">
    <location>
        <begin position="658"/>
        <end position="679"/>
    </location>
</feature>
<dbReference type="Pfam" id="PF20501">
    <property type="entry name" value="MbhE"/>
    <property type="match status" value="1"/>
</dbReference>
<evidence type="ECO:0000256" key="1">
    <source>
        <dbReference type="ARBA" id="ARBA00004651"/>
    </source>
</evidence>
<comment type="subcellular location">
    <subcellularLocation>
        <location evidence="1">Cell membrane</location>
        <topology evidence="1">Multi-pass membrane protein</topology>
    </subcellularLocation>
    <subcellularLocation>
        <location evidence="9">Membrane</location>
        <topology evidence="9">Multi-pass membrane protein</topology>
    </subcellularLocation>
</comment>
<feature type="domain" description="NADH:quinone oxidoreductase/Mrp antiporter transmembrane" evidence="11">
    <location>
        <begin position="126"/>
        <end position="407"/>
    </location>
</feature>
<dbReference type="Proteomes" id="UP000242792">
    <property type="component" value="Chromosome"/>
</dbReference>
<dbReference type="InterPro" id="IPR046806">
    <property type="entry name" value="MrpA_C/MbhE"/>
</dbReference>
<feature type="transmembrane region" description="Helical" evidence="10">
    <location>
        <begin position="270"/>
        <end position="291"/>
    </location>
</feature>
<dbReference type="STRING" id="225992.B5M06_11880"/>
<evidence type="ECO:0000256" key="5">
    <source>
        <dbReference type="ARBA" id="ARBA00022692"/>
    </source>
</evidence>
<dbReference type="EMBL" id="LPXH01000025">
    <property type="protein sequence ID" value="KUF41203.1"/>
    <property type="molecule type" value="Genomic_DNA"/>
</dbReference>
<feature type="transmembrane region" description="Helical" evidence="10">
    <location>
        <begin position="929"/>
        <end position="952"/>
    </location>
</feature>
<feature type="transmembrane region" description="Helical" evidence="10">
    <location>
        <begin position="819"/>
        <end position="843"/>
    </location>
</feature>
<evidence type="ECO:0000256" key="7">
    <source>
        <dbReference type="ARBA" id="ARBA00023065"/>
    </source>
</evidence>
<evidence type="ECO:0000256" key="2">
    <source>
        <dbReference type="ARBA" id="ARBA00022448"/>
    </source>
</evidence>
<accession>A0A1V0BFY7</accession>
<evidence type="ECO:0000313" key="16">
    <source>
        <dbReference type="EMBL" id="AQZ98846.1"/>
    </source>
</evidence>
<name>A0A0W7Z1R7_9BURK</name>
<feature type="transmembrane region" description="Helical" evidence="10">
    <location>
        <begin position="502"/>
        <end position="523"/>
    </location>
</feature>
<evidence type="ECO:0000256" key="9">
    <source>
        <dbReference type="RuleBase" id="RU000320"/>
    </source>
</evidence>
<evidence type="ECO:0000259" key="15">
    <source>
        <dbReference type="Pfam" id="PF20501"/>
    </source>
</evidence>
<feature type="transmembrane region" description="Helical" evidence="10">
    <location>
        <begin position="705"/>
        <end position="723"/>
    </location>
</feature>
<feature type="transmembrane region" description="Helical" evidence="10">
    <location>
        <begin position="367"/>
        <end position="389"/>
    </location>
</feature>
<evidence type="ECO:0000313" key="17">
    <source>
        <dbReference type="EMBL" id="KUF41203.1"/>
    </source>
</evidence>
<feature type="transmembrane region" description="Helical" evidence="10">
    <location>
        <begin position="632"/>
        <end position="652"/>
    </location>
</feature>
<organism evidence="17 18">
    <name type="scientific">Comamonas kerstersii</name>
    <dbReference type="NCBI Taxonomy" id="225992"/>
    <lineage>
        <taxon>Bacteria</taxon>
        <taxon>Pseudomonadati</taxon>
        <taxon>Pseudomonadota</taxon>
        <taxon>Betaproteobacteria</taxon>
        <taxon>Burkholderiales</taxon>
        <taxon>Comamonadaceae</taxon>
        <taxon>Comamonas</taxon>
    </lineage>
</organism>
<dbReference type="InterPro" id="IPR001750">
    <property type="entry name" value="ND/Mrp_TM"/>
</dbReference>
<evidence type="ECO:0000256" key="4">
    <source>
        <dbReference type="ARBA" id="ARBA00022475"/>
    </source>
</evidence>
<feature type="transmembrane region" description="Helical" evidence="10">
    <location>
        <begin position="457"/>
        <end position="482"/>
    </location>
</feature>
<dbReference type="RefSeq" id="WP_054067617.1">
    <property type="nucleotide sequence ID" value="NZ_CAUCIF010000004.1"/>
</dbReference>
<sequence length="976" mass="106574">MPLISLILLPFIGSVLAAVLPANARNTESTLAGIIALVCTVQAAMLFPEVADGGVIRQELVWLPALGLNFVVRMDGFAWMFSMLVLGIGSLVVLYARYYMSPADPVPRFFSFLLAFMGAMSGVVLSGNIIQLVFFWELTSLFSFLLIGYWHHRKDARRGARMALTVTGTGGLCMFAGMLILGHIVGSYDLENVLAAGEQVRSHELYTPMLVLILLGALSKSAQFPFHFWLPHAMAAPTPVSSYLHSATMVKAGVFLMARLWPVLSGTDQWFWIVGGAGVATLLLGGFLAMFQRDLKGLLAYSTISHLGLITLMLGLNSALAAVAAVFHIMNHATFKASLFMATGIVDHESGTRDMNRLSGLRKMMPITATLACVASAAMAGVPLLNGFLSKEMFFAETVFVDADHWVRVALPLAATIAGMFSVAYSLCFTVDVFFGPKATDLPRKPHEPPHWMRVPVELLVLICLLVGIFPAWTVGAFLNAAALPVVGGNLPYFSLAVWHGINTPLIMSIVALLGGVVLYMALRWLRKQEVLGDEAPLFSRIDGQRVFENLLARTTLLARDTRRLLNTQRLQWQMLWLVLIALLAGTLPLWLQGLTIGHRANLPLSPAFVLLWVIGCACALGAAWKAKYHRMAALIMLGGSGLCTCITFLWFSAPDLALTQLVVEVVTTVLILLGLRWLPKRDKNLQAPALSTDLTVRARRLRDLLIALAAGGGVGWLAFTMMSRPFPESTSTFFLERALSEGGGTNVVNVMLVDFRGFDTFGEIVVLGIVALTVYALLRRFRPARETMDLPEQQRYIPGDLQTDLVNPRNAADTAVGYLMVPAVLVRLLLPFATMVSIYLFIRGHNEPGGGFVAGLVFSVALLLQYIISGTQWVEAHMPLYPRRWIGLGLLFALLTGLGAITAGYPFLTSHTFHFSLPWIGQIHLASATFFDIGVFTLVVGSTLLILTAIAHQSVRGHRYHARMQEEQAAQEGGR</sequence>
<dbReference type="InterPro" id="IPR025383">
    <property type="entry name" value="MrpA_C/MbhD"/>
</dbReference>
<accession>A0A0W7Z1R7</accession>
<dbReference type="InterPro" id="IPR007182">
    <property type="entry name" value="MnhB"/>
</dbReference>
<feature type="transmembrane region" description="Helical" evidence="10">
    <location>
        <begin position="409"/>
        <end position="436"/>
    </location>
</feature>
<evidence type="ECO:0000256" key="3">
    <source>
        <dbReference type="ARBA" id="ARBA00022449"/>
    </source>
</evidence>
<gene>
    <name evidence="17" type="ORF">AS359_10510</name>
    <name evidence="16" type="ORF">B5M06_11880</name>
</gene>
<dbReference type="GO" id="GO:0005886">
    <property type="term" value="C:plasma membrane"/>
    <property type="evidence" value="ECO:0007669"/>
    <property type="project" value="UniProtKB-SubCell"/>
</dbReference>
<keyword evidence="4" id="KW-1003">Cell membrane</keyword>
<evidence type="ECO:0000313" key="19">
    <source>
        <dbReference type="Proteomes" id="UP000242792"/>
    </source>
</evidence>
<feature type="transmembrane region" description="Helical" evidence="10">
    <location>
        <begin position="889"/>
        <end position="909"/>
    </location>
</feature>
<dbReference type="Pfam" id="PF13244">
    <property type="entry name" value="MbhD"/>
    <property type="match status" value="1"/>
</dbReference>
<evidence type="ECO:0000259" key="13">
    <source>
        <dbReference type="Pfam" id="PF04039"/>
    </source>
</evidence>
<dbReference type="KEGG" id="cke:B5M06_11880"/>
<reference evidence="16 19" key="2">
    <citation type="submission" date="2017-03" db="EMBL/GenBank/DDBJ databases">
        <title>Rapid Whole Genome Sequencing of Comamonas kerstersii Causing Continuous ambulatory Peritoneal Dialysis-Associated Peritonitis.</title>
        <authorList>
            <person name="Zheng B."/>
        </authorList>
    </citation>
    <scope>NUCLEOTIDE SEQUENCE [LARGE SCALE GENOMIC DNA]</scope>
    <source>
        <strain evidence="16 19">8943</strain>
    </source>
</reference>
<feature type="transmembrane region" description="Helical" evidence="10">
    <location>
        <begin position="162"/>
        <end position="185"/>
    </location>
</feature>
<dbReference type="GO" id="GO:0006811">
    <property type="term" value="P:monoatomic ion transport"/>
    <property type="evidence" value="ECO:0007669"/>
    <property type="project" value="UniProtKB-KW"/>
</dbReference>
<feature type="transmembrane region" description="Helical" evidence="10">
    <location>
        <begin position="573"/>
        <end position="592"/>
    </location>
</feature>
<accession>A0A1V3TK27</accession>
<dbReference type="AlphaFoldDB" id="A0A0W7Z1R7"/>
<keyword evidence="8 10" id="KW-0472">Membrane</keyword>
<feature type="transmembrane region" description="Helical" evidence="10">
    <location>
        <begin position="109"/>
        <end position="127"/>
    </location>
</feature>
<reference evidence="17 18" key="1">
    <citation type="submission" date="2015-12" db="EMBL/GenBank/DDBJ databases">
        <title>Complete genome sequence of a multi-drug resistant strain Acidovorax sp. 12322-1.</title>
        <authorList>
            <person name="Ming D."/>
            <person name="Wang M."/>
            <person name="Hu S."/>
            <person name="Zhou Y."/>
            <person name="Jiang T."/>
        </authorList>
    </citation>
    <scope>NUCLEOTIDE SEQUENCE [LARGE SCALE GENOMIC DNA]</scope>
    <source>
        <strain evidence="17 18">12322-1</strain>
    </source>
</reference>
<keyword evidence="18" id="KW-1185">Reference proteome</keyword>
<dbReference type="InterPro" id="IPR001516">
    <property type="entry name" value="Proton_antipo_N"/>
</dbReference>
<dbReference type="Pfam" id="PF04039">
    <property type="entry name" value="MnhB"/>
    <property type="match status" value="1"/>
</dbReference>
<keyword evidence="5 9" id="KW-0812">Transmembrane</keyword>
<feature type="domain" description="MrpA C-terminal/MbhD" evidence="14">
    <location>
        <begin position="617"/>
        <end position="681"/>
    </location>
</feature>
<evidence type="ECO:0000259" key="14">
    <source>
        <dbReference type="Pfam" id="PF13244"/>
    </source>
</evidence>
<feature type="transmembrane region" description="Helical" evidence="10">
    <location>
        <begin position="242"/>
        <end position="264"/>
    </location>
</feature>
<dbReference type="Proteomes" id="UP000053300">
    <property type="component" value="Unassembled WGS sequence"/>
</dbReference>
<evidence type="ECO:0000256" key="6">
    <source>
        <dbReference type="ARBA" id="ARBA00022989"/>
    </source>
</evidence>
<feature type="domain" description="Na+/H+ antiporter MnhB subunit-related protein" evidence="13">
    <location>
        <begin position="823"/>
        <end position="945"/>
    </location>
</feature>
<evidence type="ECO:0000256" key="8">
    <source>
        <dbReference type="ARBA" id="ARBA00023136"/>
    </source>
</evidence>
<dbReference type="GeneID" id="83040022"/>
<feature type="transmembrane region" description="Helical" evidence="10">
    <location>
        <begin position="133"/>
        <end position="150"/>
    </location>
</feature>